<gene>
    <name evidence="1" type="ORF">Fcan01_17654</name>
</gene>
<dbReference type="EMBL" id="LNIX01000013">
    <property type="protein sequence ID" value="OXA47683.1"/>
    <property type="molecule type" value="Genomic_DNA"/>
</dbReference>
<sequence length="171" mass="19544">MESRQNAEAKERPSNPRRLRRITKTWEIGKKSTAQHDAWIDNEITAAYRVYRDRCTALFPHAKNPRCVTNTRNGDEFEAREQKILGDVTSPTSTSGTVQQPHILVDSIDQVPTEGPLDTDDMEMHINTVAVQGNVTKTGKSLGTETWMKTRTKRWIELLDKRVANLEKIKK</sequence>
<accession>A0A226DR57</accession>
<proteinExistence type="predicted"/>
<dbReference type="AlphaFoldDB" id="A0A226DR57"/>
<comment type="caution">
    <text evidence="1">The sequence shown here is derived from an EMBL/GenBank/DDBJ whole genome shotgun (WGS) entry which is preliminary data.</text>
</comment>
<evidence type="ECO:0000313" key="1">
    <source>
        <dbReference type="EMBL" id="OXA47683.1"/>
    </source>
</evidence>
<evidence type="ECO:0000313" key="2">
    <source>
        <dbReference type="Proteomes" id="UP000198287"/>
    </source>
</evidence>
<dbReference type="Proteomes" id="UP000198287">
    <property type="component" value="Unassembled WGS sequence"/>
</dbReference>
<protein>
    <submittedName>
        <fullName evidence="1">Uncharacterized protein</fullName>
    </submittedName>
</protein>
<keyword evidence="2" id="KW-1185">Reference proteome</keyword>
<organism evidence="1 2">
    <name type="scientific">Folsomia candida</name>
    <name type="common">Springtail</name>
    <dbReference type="NCBI Taxonomy" id="158441"/>
    <lineage>
        <taxon>Eukaryota</taxon>
        <taxon>Metazoa</taxon>
        <taxon>Ecdysozoa</taxon>
        <taxon>Arthropoda</taxon>
        <taxon>Hexapoda</taxon>
        <taxon>Collembola</taxon>
        <taxon>Entomobryomorpha</taxon>
        <taxon>Isotomoidea</taxon>
        <taxon>Isotomidae</taxon>
        <taxon>Proisotominae</taxon>
        <taxon>Folsomia</taxon>
    </lineage>
</organism>
<reference evidence="1 2" key="1">
    <citation type="submission" date="2015-12" db="EMBL/GenBank/DDBJ databases">
        <title>The genome of Folsomia candida.</title>
        <authorList>
            <person name="Faddeeva A."/>
            <person name="Derks M.F."/>
            <person name="Anvar Y."/>
            <person name="Smit S."/>
            <person name="Van Straalen N."/>
            <person name="Roelofs D."/>
        </authorList>
    </citation>
    <scope>NUCLEOTIDE SEQUENCE [LARGE SCALE GENOMIC DNA]</scope>
    <source>
        <strain evidence="1 2">VU population</strain>
        <tissue evidence="1">Whole body</tissue>
    </source>
</reference>
<name>A0A226DR57_FOLCA</name>